<dbReference type="InterPro" id="IPR045851">
    <property type="entry name" value="AMP-bd_C_sf"/>
</dbReference>
<dbReference type="FunFam" id="3.30.300.30:FF:000008">
    <property type="entry name" value="2,3-dihydroxybenzoate-AMP ligase"/>
    <property type="match status" value="1"/>
</dbReference>
<dbReference type="EC" id="6.2.1.44" evidence="4"/>
<dbReference type="PROSITE" id="PS00455">
    <property type="entry name" value="AMP_BINDING"/>
    <property type="match status" value="1"/>
</dbReference>
<dbReference type="Gene3D" id="3.30.300.30">
    <property type="match status" value="1"/>
</dbReference>
<dbReference type="PANTHER" id="PTHR43767">
    <property type="entry name" value="LONG-CHAIN-FATTY-ACID--COA LIGASE"/>
    <property type="match status" value="1"/>
</dbReference>
<dbReference type="InterPro" id="IPR050237">
    <property type="entry name" value="ATP-dep_AMP-bd_enzyme"/>
</dbReference>
<proteinExistence type="inferred from homology"/>
<evidence type="ECO:0000256" key="1">
    <source>
        <dbReference type="ARBA" id="ARBA00006432"/>
    </source>
</evidence>
<dbReference type="InterPro" id="IPR042099">
    <property type="entry name" value="ANL_N_sf"/>
</dbReference>
<comment type="catalytic activity">
    <reaction evidence="3">
        <text>3-(methylsulfanyl)propanoate + ATP + CoA = 3-(methylsulfanyl)propanoyl-CoA + AMP + diphosphate</text>
        <dbReference type="Rhea" id="RHEA:43052"/>
        <dbReference type="ChEBI" id="CHEBI:30616"/>
        <dbReference type="ChEBI" id="CHEBI:33019"/>
        <dbReference type="ChEBI" id="CHEBI:49016"/>
        <dbReference type="ChEBI" id="CHEBI:57287"/>
        <dbReference type="ChEBI" id="CHEBI:82815"/>
        <dbReference type="ChEBI" id="CHEBI:456215"/>
        <dbReference type="EC" id="6.2.1.44"/>
    </reaction>
    <physiologicalReaction direction="left-to-right" evidence="3">
        <dbReference type="Rhea" id="RHEA:43053"/>
    </physiologicalReaction>
</comment>
<keyword evidence="2" id="KW-0436">Ligase</keyword>
<dbReference type="EMBL" id="PZZL01000007">
    <property type="protein sequence ID" value="PTM52859.1"/>
    <property type="molecule type" value="Genomic_DNA"/>
</dbReference>
<feature type="domain" description="AMP-binding enzyme C-terminal" evidence="7">
    <location>
        <begin position="410"/>
        <end position="485"/>
    </location>
</feature>
<dbReference type="Pfam" id="PF00501">
    <property type="entry name" value="AMP-binding"/>
    <property type="match status" value="1"/>
</dbReference>
<evidence type="ECO:0000313" key="8">
    <source>
        <dbReference type="EMBL" id="PTM52859.1"/>
    </source>
</evidence>
<dbReference type="CDD" id="cd17631">
    <property type="entry name" value="FACL_FadD13-like"/>
    <property type="match status" value="1"/>
</dbReference>
<dbReference type="Proteomes" id="UP000241808">
    <property type="component" value="Unassembled WGS sequence"/>
</dbReference>
<evidence type="ECO:0000259" key="6">
    <source>
        <dbReference type="Pfam" id="PF00501"/>
    </source>
</evidence>
<organism evidence="8 9">
    <name type="scientific">Phreatobacter oligotrophus</name>
    <dbReference type="NCBI Taxonomy" id="1122261"/>
    <lineage>
        <taxon>Bacteria</taxon>
        <taxon>Pseudomonadati</taxon>
        <taxon>Pseudomonadota</taxon>
        <taxon>Alphaproteobacteria</taxon>
        <taxon>Hyphomicrobiales</taxon>
        <taxon>Phreatobacteraceae</taxon>
        <taxon>Phreatobacter</taxon>
    </lineage>
</organism>
<evidence type="ECO:0000256" key="5">
    <source>
        <dbReference type="ARBA" id="ARBA00067668"/>
    </source>
</evidence>
<dbReference type="AlphaFoldDB" id="A0A2T4Z071"/>
<reference evidence="8 9" key="1">
    <citation type="submission" date="2018-04" db="EMBL/GenBank/DDBJ databases">
        <title>Genomic Encyclopedia of Archaeal and Bacterial Type Strains, Phase II (KMG-II): from individual species to whole genera.</title>
        <authorList>
            <person name="Goeker M."/>
        </authorList>
    </citation>
    <scope>NUCLEOTIDE SEQUENCE [LARGE SCALE GENOMIC DNA]</scope>
    <source>
        <strain evidence="8 9">DSM 25521</strain>
    </source>
</reference>
<evidence type="ECO:0000259" key="7">
    <source>
        <dbReference type="Pfam" id="PF13193"/>
    </source>
</evidence>
<evidence type="ECO:0000256" key="4">
    <source>
        <dbReference type="ARBA" id="ARBA00066616"/>
    </source>
</evidence>
<gene>
    <name evidence="8" type="ORF">C8P69_107137</name>
</gene>
<accession>A0A2T4Z071</accession>
<evidence type="ECO:0000256" key="2">
    <source>
        <dbReference type="ARBA" id="ARBA00022598"/>
    </source>
</evidence>
<comment type="caution">
    <text evidence="8">The sequence shown here is derived from an EMBL/GenBank/DDBJ whole genome shotgun (WGS) entry which is preliminary data.</text>
</comment>
<name>A0A2T4Z071_9HYPH</name>
<protein>
    <recommendedName>
        <fullName evidence="5">3-methylmercaptopropionyl-CoA ligase</fullName>
        <ecNumber evidence="4">6.2.1.44</ecNumber>
    </recommendedName>
</protein>
<evidence type="ECO:0000256" key="3">
    <source>
        <dbReference type="ARBA" id="ARBA00051915"/>
    </source>
</evidence>
<dbReference type="InterPro" id="IPR000873">
    <property type="entry name" value="AMP-dep_synth/lig_dom"/>
</dbReference>
<dbReference type="GO" id="GO:0016878">
    <property type="term" value="F:acid-thiol ligase activity"/>
    <property type="evidence" value="ECO:0007669"/>
    <property type="project" value="UniProtKB-ARBA"/>
</dbReference>
<sequence>MKTVPDLCRRRAELSPDAVAFETVGSGETLTFAAMDAAVGRAVGALADLGLVEGDRLAVLCHNDPAFFVLLFAAARARLVFVPLNWRLTPAELVPILDDCSPKLLICDAAHADLAESLSGRVAVLTFDRFHARCAVAPVSDARPAAWDTERPWYLLYTSGTTGKPKAVIQTAGMALANAVNIQQATGMGAADVTLNFLPLFHTAGINLHALPLFIAGGRSLVIPKFDADTVMTLLTGTRISLFFGVPAVYQALSLHPAFAQADLGAVRHWGCGGAPIAEPLLRAFLARGATVCNGMGMTETGPTVFLMDPREAAAKIGSVGRPQILAEVRLVDLEDRDVAAGEAGELLFRGPGITPGYWNNPDATARAFAPGGWLRSGDIGRMDADGCYFVVDRIKDMFISGGENVYPAEVEAALHAHPAVLDVAVLGVPDARWGEAGHALVVLRPGAEADPDSLRVHARERLAGYKVPRDITIVTDFPRTAAGKIQKHVLRELLARGRGD</sequence>
<dbReference type="OrthoDB" id="9803968at2"/>
<dbReference type="RefSeq" id="WP_108178502.1">
    <property type="nucleotide sequence ID" value="NZ_PZZL01000007.1"/>
</dbReference>
<dbReference type="SUPFAM" id="SSF56801">
    <property type="entry name" value="Acetyl-CoA synthetase-like"/>
    <property type="match status" value="1"/>
</dbReference>
<evidence type="ECO:0000313" key="9">
    <source>
        <dbReference type="Proteomes" id="UP000241808"/>
    </source>
</evidence>
<dbReference type="Gene3D" id="3.40.50.12780">
    <property type="entry name" value="N-terminal domain of ligase-like"/>
    <property type="match status" value="1"/>
</dbReference>
<dbReference type="PANTHER" id="PTHR43767:SF1">
    <property type="entry name" value="NONRIBOSOMAL PEPTIDE SYNTHASE PES1 (EUROFUNG)-RELATED"/>
    <property type="match status" value="1"/>
</dbReference>
<feature type="domain" description="AMP-dependent synthetase/ligase" evidence="6">
    <location>
        <begin position="9"/>
        <end position="359"/>
    </location>
</feature>
<dbReference type="InterPro" id="IPR020845">
    <property type="entry name" value="AMP-binding_CS"/>
</dbReference>
<dbReference type="Pfam" id="PF13193">
    <property type="entry name" value="AMP-binding_C"/>
    <property type="match status" value="1"/>
</dbReference>
<keyword evidence="9" id="KW-1185">Reference proteome</keyword>
<dbReference type="InterPro" id="IPR025110">
    <property type="entry name" value="AMP-bd_C"/>
</dbReference>
<comment type="similarity">
    <text evidence="1">Belongs to the ATP-dependent AMP-binding enzyme family.</text>
</comment>